<name>A0A840E2R3_9BACL</name>
<keyword evidence="3" id="KW-1185">Reference proteome</keyword>
<reference evidence="2 3" key="1">
    <citation type="submission" date="2020-08" db="EMBL/GenBank/DDBJ databases">
        <title>Genomic Encyclopedia of Type Strains, Phase IV (KMG-IV): sequencing the most valuable type-strain genomes for metagenomic binning, comparative biology and taxonomic classification.</title>
        <authorList>
            <person name="Goeker M."/>
        </authorList>
    </citation>
    <scope>NUCLEOTIDE SEQUENCE [LARGE SCALE GENOMIC DNA]</scope>
    <source>
        <strain evidence="2 3">DSM 17075</strain>
    </source>
</reference>
<protein>
    <submittedName>
        <fullName evidence="2">Fluoroquinolone transport system permease protein</fullName>
    </submittedName>
</protein>
<feature type="transmembrane region" description="Helical" evidence="1">
    <location>
        <begin position="52"/>
        <end position="76"/>
    </location>
</feature>
<accession>A0A840E2R3</accession>
<keyword evidence="1" id="KW-1133">Transmembrane helix</keyword>
<dbReference type="AlphaFoldDB" id="A0A840E2R3"/>
<feature type="transmembrane region" description="Helical" evidence="1">
    <location>
        <begin position="20"/>
        <end position="40"/>
    </location>
</feature>
<feature type="transmembrane region" description="Helical" evidence="1">
    <location>
        <begin position="208"/>
        <end position="227"/>
    </location>
</feature>
<keyword evidence="1" id="KW-0472">Membrane</keyword>
<evidence type="ECO:0000313" key="2">
    <source>
        <dbReference type="EMBL" id="MBB4075476.1"/>
    </source>
</evidence>
<feature type="transmembrane region" description="Helical" evidence="1">
    <location>
        <begin position="96"/>
        <end position="118"/>
    </location>
</feature>
<gene>
    <name evidence="2" type="ORF">GGR02_003310</name>
</gene>
<dbReference type="EMBL" id="JACIDE010000033">
    <property type="protein sequence ID" value="MBB4075476.1"/>
    <property type="molecule type" value="Genomic_DNA"/>
</dbReference>
<feature type="transmembrane region" description="Helical" evidence="1">
    <location>
        <begin position="130"/>
        <end position="152"/>
    </location>
</feature>
<keyword evidence="1" id="KW-0812">Transmembrane</keyword>
<feature type="transmembrane region" description="Helical" evidence="1">
    <location>
        <begin position="158"/>
        <end position="178"/>
    </location>
</feature>
<proteinExistence type="predicted"/>
<evidence type="ECO:0000313" key="3">
    <source>
        <dbReference type="Proteomes" id="UP000559598"/>
    </source>
</evidence>
<organism evidence="2 3">
    <name type="scientific">Anoxybacteroides voinovskiense</name>
    <dbReference type="NCBI Taxonomy" id="230470"/>
    <lineage>
        <taxon>Bacteria</taxon>
        <taxon>Bacillati</taxon>
        <taxon>Bacillota</taxon>
        <taxon>Bacilli</taxon>
        <taxon>Bacillales</taxon>
        <taxon>Anoxybacillaceae</taxon>
        <taxon>Anoxybacteroides</taxon>
    </lineage>
</organism>
<dbReference type="Proteomes" id="UP000559598">
    <property type="component" value="Unassembled WGS sequence"/>
</dbReference>
<evidence type="ECO:0000256" key="1">
    <source>
        <dbReference type="SAM" id="Phobius"/>
    </source>
</evidence>
<comment type="caution">
    <text evidence="2">The sequence shown here is derived from an EMBL/GenBank/DDBJ whole genome shotgun (WGS) entry which is preliminary data.</text>
</comment>
<sequence length="235" mass="26988">MWHAWLSLNRKQFVRDPVLFISVVVPICLMLTVAKGVPLLEKITSFPISPHLPYLLSIFLLMTPITIGMMIGMFMLEERDEMMVMYLAVTPLGRGRYVVFRIGFPLLITMMLSVLLVIVFPAPSLHRWEVFLFLLTSALETPLMALTMLSFASNRLEGLAVAKMLNFVLLPSIVLYFLPTKWNGLALIFPTYWISQGVLALAEHQETFWGYWLGGTFYHVLLIWGLFRKFYGSME</sequence>
<dbReference type="RefSeq" id="WP_183185967.1">
    <property type="nucleotide sequence ID" value="NZ_BMNP01000035.1"/>
</dbReference>